<evidence type="ECO:0000256" key="2">
    <source>
        <dbReference type="SAM" id="SignalP"/>
    </source>
</evidence>
<feature type="signal peptide" evidence="2">
    <location>
        <begin position="1"/>
        <end position="23"/>
    </location>
</feature>
<dbReference type="EMBL" id="UAWL01000006">
    <property type="protein sequence ID" value="SQB98043.1"/>
    <property type="molecule type" value="Genomic_DNA"/>
</dbReference>
<protein>
    <submittedName>
        <fullName evidence="3">Periplasmic protein</fullName>
    </submittedName>
</protein>
<proteinExistence type="predicted"/>
<evidence type="ECO:0000313" key="4">
    <source>
        <dbReference type="Proteomes" id="UP000250166"/>
    </source>
</evidence>
<reference evidence="3 4" key="1">
    <citation type="submission" date="2018-06" db="EMBL/GenBank/DDBJ databases">
        <authorList>
            <consortium name="Pathogen Informatics"/>
            <person name="Doyle S."/>
        </authorList>
    </citation>
    <scope>NUCLEOTIDE SEQUENCE [LARGE SCALE GENOMIC DNA]</scope>
    <source>
        <strain evidence="3 4">NCTC13102</strain>
    </source>
</reference>
<keyword evidence="2" id="KW-0732">Signal</keyword>
<gene>
    <name evidence="3" type="ORF">NCTC13102_00493</name>
</gene>
<dbReference type="AlphaFoldDB" id="A0A2X3BBR6"/>
<organism evidence="3 4">
    <name type="scientific">Helicobacter fennelliae</name>
    <dbReference type="NCBI Taxonomy" id="215"/>
    <lineage>
        <taxon>Bacteria</taxon>
        <taxon>Pseudomonadati</taxon>
        <taxon>Campylobacterota</taxon>
        <taxon>Epsilonproteobacteria</taxon>
        <taxon>Campylobacterales</taxon>
        <taxon>Helicobacteraceae</taxon>
        <taxon>Helicobacter</taxon>
    </lineage>
</organism>
<feature type="region of interest" description="Disordered" evidence="1">
    <location>
        <begin position="78"/>
        <end position="118"/>
    </location>
</feature>
<accession>A0A2X3BBR6</accession>
<name>A0A2X3BBR6_9HELI</name>
<dbReference type="RefSeq" id="WP_023946521.1">
    <property type="nucleotide sequence ID" value="NZ_UAWL01000006.1"/>
</dbReference>
<sequence length="342" mass="38259">MTRLWLARSSFLWVVLLHTCGFASEESLEDPLQNFLSQSTQSQAKSAESTQSIDSAKSLASFSAPSALASKNYTNPAYPLTASQQTSNQGSQSTTQNINQNNSQNDSPQNDSLVAESTRAEDFQEVQRRFSWIRSVGLVIVSFDDGSLKSGFGVLLPDRIFLTSAELAHNASAYPKDIFLKMRDKSAGNLICVAQLHLKAIDKMEGLALFEISGYTDDYCNLRSQSYYHQYLFKHNALDILQANTPKTQDFYTVTTTFNNPNIRVLKIKEEKHAYLPIQESQNIVFGRPFFSQNGEFLGIATMNNQAVRPIIVSQAQVRHFICSMDKVVGYGISETITKRCR</sequence>
<feature type="chain" id="PRO_5015991630" evidence="2">
    <location>
        <begin position="24"/>
        <end position="342"/>
    </location>
</feature>
<feature type="compositionally biased region" description="Low complexity" evidence="1">
    <location>
        <begin position="83"/>
        <end position="112"/>
    </location>
</feature>
<evidence type="ECO:0000256" key="1">
    <source>
        <dbReference type="SAM" id="MobiDB-lite"/>
    </source>
</evidence>
<dbReference type="Proteomes" id="UP000250166">
    <property type="component" value="Unassembled WGS sequence"/>
</dbReference>
<evidence type="ECO:0000313" key="3">
    <source>
        <dbReference type="EMBL" id="SQB98043.1"/>
    </source>
</evidence>